<evidence type="ECO:0000259" key="1">
    <source>
        <dbReference type="Pfam" id="PF00717"/>
    </source>
</evidence>
<dbReference type="RefSeq" id="WP_371841749.1">
    <property type="nucleotide sequence ID" value="NZ_JBGMEK010000167.1"/>
</dbReference>
<feature type="domain" description="Peptidase S24/S26A/S26B/S26C" evidence="1">
    <location>
        <begin position="42"/>
        <end position="108"/>
    </location>
</feature>
<dbReference type="EMBL" id="JBGMEK010000167">
    <property type="protein sequence ID" value="MFA0813913.1"/>
    <property type="molecule type" value="Genomic_DNA"/>
</dbReference>
<dbReference type="InterPro" id="IPR015927">
    <property type="entry name" value="Peptidase_S24_S26A/B/C"/>
</dbReference>
<evidence type="ECO:0000313" key="3">
    <source>
        <dbReference type="Proteomes" id="UP001569428"/>
    </source>
</evidence>
<dbReference type="Proteomes" id="UP001569428">
    <property type="component" value="Unassembled WGS sequence"/>
</dbReference>
<accession>A0ABV4P7L0</accession>
<dbReference type="SUPFAM" id="SSF51306">
    <property type="entry name" value="LexA/Signal peptidase"/>
    <property type="match status" value="1"/>
</dbReference>
<protein>
    <submittedName>
        <fullName evidence="2">LexA family protein</fullName>
    </submittedName>
</protein>
<gene>
    <name evidence="2" type="ORF">ACCI49_23885</name>
</gene>
<comment type="caution">
    <text evidence="2">The sequence shown here is derived from an EMBL/GenBank/DDBJ whole genome shotgun (WGS) entry which is preliminary data.</text>
</comment>
<dbReference type="Gene3D" id="2.10.109.10">
    <property type="entry name" value="Umud Fragment, subunit A"/>
    <property type="match status" value="1"/>
</dbReference>
<keyword evidence="3" id="KW-1185">Reference proteome</keyword>
<dbReference type="InterPro" id="IPR036286">
    <property type="entry name" value="LexA/Signal_pep-like_sf"/>
</dbReference>
<name>A0ABV4P7L0_9GAMM</name>
<dbReference type="Pfam" id="PF00717">
    <property type="entry name" value="Peptidase_S24"/>
    <property type="match status" value="1"/>
</dbReference>
<proteinExistence type="predicted"/>
<organism evidence="2 3">
    <name type="scientific">Microbulbifer epialgicus</name>
    <dbReference type="NCBI Taxonomy" id="393907"/>
    <lineage>
        <taxon>Bacteria</taxon>
        <taxon>Pseudomonadati</taxon>
        <taxon>Pseudomonadota</taxon>
        <taxon>Gammaproteobacteria</taxon>
        <taxon>Cellvibrionales</taxon>
        <taxon>Microbulbiferaceae</taxon>
        <taxon>Microbulbifer</taxon>
    </lineage>
</organism>
<sequence>MQPAYINRQVGDIIQNYRAAGLIIGIHNIRYVVRQPEKGRKETALSLAEYLIANLPATFMARANCDSMQGVGTFDRYVLIIDRSLTPANVDGVVGALDGQLTCKILDRRCG</sequence>
<reference evidence="2 3" key="1">
    <citation type="submission" date="2024-08" db="EMBL/GenBank/DDBJ databases">
        <authorList>
            <person name="Ishaq N."/>
        </authorList>
    </citation>
    <scope>NUCLEOTIDE SEQUENCE [LARGE SCALE GENOMIC DNA]</scope>
    <source>
        <strain evidence="2 3">DSM 18651</strain>
    </source>
</reference>
<evidence type="ECO:0000313" key="2">
    <source>
        <dbReference type="EMBL" id="MFA0813913.1"/>
    </source>
</evidence>